<keyword evidence="2" id="KW-0694">RNA-binding</keyword>
<accession>A0A8E0VFH1</accession>
<evidence type="ECO:0000256" key="1">
    <source>
        <dbReference type="ARBA" id="ARBA00022737"/>
    </source>
</evidence>
<name>A0A8E0VFH1_9TREM</name>
<evidence type="ECO:0000313" key="4">
    <source>
        <dbReference type="EMBL" id="KAA0185002.1"/>
    </source>
</evidence>
<dbReference type="AlphaFoldDB" id="A0A8E0VFH1"/>
<dbReference type="InterPro" id="IPR000504">
    <property type="entry name" value="RRM_dom"/>
</dbReference>
<dbReference type="SUPFAM" id="SSF54928">
    <property type="entry name" value="RNA-binding domain, RBD"/>
    <property type="match status" value="2"/>
</dbReference>
<evidence type="ECO:0000256" key="2">
    <source>
        <dbReference type="ARBA" id="ARBA00022884"/>
    </source>
</evidence>
<dbReference type="Gene3D" id="3.30.70.330">
    <property type="match status" value="3"/>
</dbReference>
<organism evidence="4 5">
    <name type="scientific">Fasciolopsis buskii</name>
    <dbReference type="NCBI Taxonomy" id="27845"/>
    <lineage>
        <taxon>Eukaryota</taxon>
        <taxon>Metazoa</taxon>
        <taxon>Spiralia</taxon>
        <taxon>Lophotrochozoa</taxon>
        <taxon>Platyhelminthes</taxon>
        <taxon>Trematoda</taxon>
        <taxon>Digenea</taxon>
        <taxon>Plagiorchiida</taxon>
        <taxon>Echinostomata</taxon>
        <taxon>Echinostomatoidea</taxon>
        <taxon>Fasciolidae</taxon>
        <taxon>Fasciolopsis</taxon>
    </lineage>
</organism>
<proteinExistence type="predicted"/>
<keyword evidence="1" id="KW-0677">Repeat</keyword>
<evidence type="ECO:0000259" key="3">
    <source>
        <dbReference type="SMART" id="SM00360"/>
    </source>
</evidence>
<dbReference type="GO" id="GO:0003723">
    <property type="term" value="F:RNA binding"/>
    <property type="evidence" value="ECO:0007669"/>
    <property type="project" value="UniProtKB-KW"/>
</dbReference>
<feature type="domain" description="RRM" evidence="3">
    <location>
        <begin position="280"/>
        <end position="350"/>
    </location>
</feature>
<dbReference type="InterPro" id="IPR050666">
    <property type="entry name" value="ESRP"/>
</dbReference>
<dbReference type="Proteomes" id="UP000728185">
    <property type="component" value="Unassembled WGS sequence"/>
</dbReference>
<keyword evidence="4" id="KW-0687">Ribonucleoprotein</keyword>
<keyword evidence="5" id="KW-1185">Reference proteome</keyword>
<sequence length="355" mass="40045">MCTSFFADVPLREIRFRYGSDGKITGEAFVVVADKEEATRVMAHNKELIGRRFIETIPSSIEEMNWFSRKAPKPDGTLRLYGLPYTITKAEIQSFFEGLKIVEDGIGILTDSQNRPTGEAFVQFISLSVANLGLARHMGRIGGRYVEIYESNLTEANQAIRRQMYINLGKCESRKRSYLWTNPYWANLPRSQNEALSLPNYQEFYTQPASLDPNQTLLGGQPFAKAVLTAAGLPYPYPSYPQLPTAAQVHPFYTNPVCRYQQFSDYSTTLSSQPSNSQLRIRMRGLPFSATEANIVGFFHPVQPVSICIRYNKVGQPVGEADVMFANVEDARNALGRDRALMGLRYVELFSTLKK</sequence>
<comment type="caution">
    <text evidence="4">The sequence shown here is derived from an EMBL/GenBank/DDBJ whole genome shotgun (WGS) entry which is preliminary data.</text>
</comment>
<dbReference type="OrthoDB" id="431068at2759"/>
<dbReference type="EMBL" id="LUCM01010775">
    <property type="protein sequence ID" value="KAA0185002.1"/>
    <property type="molecule type" value="Genomic_DNA"/>
</dbReference>
<dbReference type="InterPro" id="IPR035979">
    <property type="entry name" value="RBD_domain_sf"/>
</dbReference>
<dbReference type="SMART" id="SM00360">
    <property type="entry name" value="RRM"/>
    <property type="match status" value="2"/>
</dbReference>
<reference evidence="4" key="1">
    <citation type="submission" date="2019-05" db="EMBL/GenBank/DDBJ databases">
        <title>Annotation for the trematode Fasciolopsis buski.</title>
        <authorList>
            <person name="Choi Y.-J."/>
        </authorList>
    </citation>
    <scope>NUCLEOTIDE SEQUENCE</scope>
    <source>
        <strain evidence="4">HT</strain>
        <tissue evidence="4">Whole worm</tissue>
    </source>
</reference>
<feature type="domain" description="RRM" evidence="3">
    <location>
        <begin position="77"/>
        <end position="149"/>
    </location>
</feature>
<dbReference type="GO" id="GO:1990904">
    <property type="term" value="C:ribonucleoprotein complex"/>
    <property type="evidence" value="ECO:0007669"/>
    <property type="project" value="UniProtKB-KW"/>
</dbReference>
<dbReference type="InterPro" id="IPR012677">
    <property type="entry name" value="Nucleotide-bd_a/b_plait_sf"/>
</dbReference>
<evidence type="ECO:0000313" key="5">
    <source>
        <dbReference type="Proteomes" id="UP000728185"/>
    </source>
</evidence>
<protein>
    <submittedName>
        <fullName evidence="4">Heterogeneous nuclear ribonucleoprotein F/H</fullName>
    </submittedName>
</protein>
<dbReference type="PANTHER" id="PTHR13976">
    <property type="entry name" value="HETEROGENEOUS NUCLEAR RIBONUCLEOPROTEIN-RELATED"/>
    <property type="match status" value="1"/>
</dbReference>
<gene>
    <name evidence="4" type="ORF">FBUS_10257</name>
</gene>